<dbReference type="Pfam" id="PF00929">
    <property type="entry name" value="RNase_T"/>
    <property type="match status" value="1"/>
</dbReference>
<proteinExistence type="predicted"/>
<dbReference type="GO" id="GO:0003677">
    <property type="term" value="F:DNA binding"/>
    <property type="evidence" value="ECO:0007669"/>
    <property type="project" value="InterPro"/>
</dbReference>
<accession>F9ENA8</accession>
<dbReference type="InterPro" id="IPR012340">
    <property type="entry name" value="NA-bd_OB-fold"/>
</dbReference>
<evidence type="ECO:0000313" key="4">
    <source>
        <dbReference type="Proteomes" id="UP000005392"/>
    </source>
</evidence>
<gene>
    <name evidence="3" type="ORF">HMPREF9094_1413</name>
</gene>
<dbReference type="Gene3D" id="3.20.20.140">
    <property type="entry name" value="Metal-dependent hydrolases"/>
    <property type="match status" value="1"/>
</dbReference>
<dbReference type="CDD" id="cd04484">
    <property type="entry name" value="polC_OBF"/>
    <property type="match status" value="1"/>
</dbReference>
<sequence>MEDMTLKSGKILKTIRITDGESSLTSKIFLDENDKLDICEGMFLKLSGKLQLDTYAGNEKTLMINSVNIIDREKIKKEDTAEEKMVELHAHTKMSEMVGVTDVEDIIKRAKEYGHKAIAITDYAVVHSYPAAFKTAKKLSTDEEKMKAIFGCEMYMIDDEAPMVTNPKDKKIDDEEFVVFDIETTGLNSHTNEIIEIGAVKIKAGRIVDRYSQLINPGRPIPYHITEITSITDEQVANEPKIDKVIGKFVDFVGDAVLVAHNAPFDMGFIKRDIKKYLNIDYQCSVIDTLQMARDLFPDLKKIWFRGLK</sequence>
<dbReference type="GO" id="GO:0003887">
    <property type="term" value="F:DNA-directed DNA polymerase activity"/>
    <property type="evidence" value="ECO:0007669"/>
    <property type="project" value="UniProtKB-EC"/>
</dbReference>
<keyword evidence="3" id="KW-0808">Transferase</keyword>
<dbReference type="InterPro" id="IPR013520">
    <property type="entry name" value="Ribonucl_H"/>
</dbReference>
<dbReference type="FunFam" id="3.30.420.10:FF:000045">
    <property type="entry name" value="3'-5' exonuclease DinG"/>
    <property type="match status" value="1"/>
</dbReference>
<dbReference type="InterPro" id="IPR004013">
    <property type="entry name" value="PHP_dom"/>
</dbReference>
<dbReference type="Gene3D" id="2.40.50.140">
    <property type="entry name" value="Nucleic acid-binding proteins"/>
    <property type="match status" value="1"/>
</dbReference>
<dbReference type="PATRIC" id="fig|997347.4.peg.1321"/>
<dbReference type="AlphaFoldDB" id="F9ENA8"/>
<dbReference type="HOGENOM" id="CLU_899424_0_0_0"/>
<dbReference type="InterPro" id="IPR006054">
    <property type="entry name" value="DnaQ"/>
</dbReference>
<name>F9ENA8_9FUSO</name>
<dbReference type="InterPro" id="IPR012337">
    <property type="entry name" value="RNaseH-like_sf"/>
</dbReference>
<organism evidence="3 4">
    <name type="scientific">Fusobacterium animalis ATCC 51191</name>
    <dbReference type="NCBI Taxonomy" id="997347"/>
    <lineage>
        <taxon>Bacteria</taxon>
        <taxon>Fusobacteriati</taxon>
        <taxon>Fusobacteriota</taxon>
        <taxon>Fusobacteriia</taxon>
        <taxon>Fusobacteriales</taxon>
        <taxon>Fusobacteriaceae</taxon>
        <taxon>Fusobacterium</taxon>
    </lineage>
</organism>
<dbReference type="PANTHER" id="PTHR30231">
    <property type="entry name" value="DNA POLYMERASE III SUBUNIT EPSILON"/>
    <property type="match status" value="1"/>
</dbReference>
<dbReference type="NCBIfam" id="TIGR00573">
    <property type="entry name" value="dnaq"/>
    <property type="match status" value="1"/>
</dbReference>
<keyword evidence="3" id="KW-0548">Nucleotidyltransferase</keyword>
<dbReference type="SUPFAM" id="SSF89550">
    <property type="entry name" value="PHP domain-like"/>
    <property type="match status" value="1"/>
</dbReference>
<dbReference type="GO" id="GO:0005829">
    <property type="term" value="C:cytosol"/>
    <property type="evidence" value="ECO:0007669"/>
    <property type="project" value="TreeGrafter"/>
</dbReference>
<dbReference type="SMART" id="SM00479">
    <property type="entry name" value="EXOIII"/>
    <property type="match status" value="1"/>
</dbReference>
<evidence type="ECO:0000259" key="2">
    <source>
        <dbReference type="SMART" id="SM00481"/>
    </source>
</evidence>
<dbReference type="Pfam" id="PF02811">
    <property type="entry name" value="PHP"/>
    <property type="match status" value="1"/>
</dbReference>
<dbReference type="InterPro" id="IPR003141">
    <property type="entry name" value="Pol/His_phosphatase_N"/>
</dbReference>
<protein>
    <submittedName>
        <fullName evidence="3">DNA polymerase III PolC</fullName>
        <ecNumber evidence="3">2.7.7.7</ecNumber>
    </submittedName>
</protein>
<dbReference type="SUPFAM" id="SSF53098">
    <property type="entry name" value="Ribonuclease H-like"/>
    <property type="match status" value="1"/>
</dbReference>
<dbReference type="Proteomes" id="UP000005392">
    <property type="component" value="Unassembled WGS sequence"/>
</dbReference>
<dbReference type="CDD" id="cd06127">
    <property type="entry name" value="DEDDh"/>
    <property type="match status" value="1"/>
</dbReference>
<dbReference type="Gene3D" id="3.30.420.10">
    <property type="entry name" value="Ribonuclease H-like superfamily/Ribonuclease H"/>
    <property type="match status" value="1"/>
</dbReference>
<evidence type="ECO:0000259" key="1">
    <source>
        <dbReference type="SMART" id="SM00479"/>
    </source>
</evidence>
<dbReference type="PANTHER" id="PTHR30231:SF37">
    <property type="entry name" value="EXODEOXYRIBONUCLEASE 10"/>
    <property type="match status" value="1"/>
</dbReference>
<dbReference type="GO" id="GO:0008408">
    <property type="term" value="F:3'-5' exonuclease activity"/>
    <property type="evidence" value="ECO:0007669"/>
    <property type="project" value="TreeGrafter"/>
</dbReference>
<dbReference type="EC" id="2.7.7.7" evidence="3"/>
<dbReference type="SMART" id="SM00481">
    <property type="entry name" value="POLIIIAc"/>
    <property type="match status" value="1"/>
</dbReference>
<dbReference type="EMBL" id="AFQD01000230">
    <property type="protein sequence ID" value="EGQ79565.1"/>
    <property type="molecule type" value="Genomic_DNA"/>
</dbReference>
<feature type="domain" description="Polymerase/histidinol phosphatase N-terminal" evidence="2">
    <location>
        <begin position="86"/>
        <end position="158"/>
    </location>
</feature>
<feature type="domain" description="Exonuclease" evidence="1">
    <location>
        <begin position="176"/>
        <end position="306"/>
    </location>
</feature>
<dbReference type="GO" id="GO:0045004">
    <property type="term" value="P:DNA replication proofreading"/>
    <property type="evidence" value="ECO:0007669"/>
    <property type="project" value="TreeGrafter"/>
</dbReference>
<reference evidence="3 4" key="1">
    <citation type="submission" date="2011-05" db="EMBL/GenBank/DDBJ databases">
        <authorList>
            <person name="Muzny D."/>
            <person name="Qin X."/>
            <person name="Deng J."/>
            <person name="Jiang H."/>
            <person name="Liu Y."/>
            <person name="Qu J."/>
            <person name="Song X.-Z."/>
            <person name="Zhang L."/>
            <person name="Thornton R."/>
            <person name="Coyle M."/>
            <person name="Francisco L."/>
            <person name="Jackson L."/>
            <person name="Javaid M."/>
            <person name="Korchina V."/>
            <person name="Kovar C."/>
            <person name="Mata R."/>
            <person name="Mathew T."/>
            <person name="Ngo R."/>
            <person name="Nguyen L."/>
            <person name="Nguyen N."/>
            <person name="Okwuonu G."/>
            <person name="Ongeri F."/>
            <person name="Pham C."/>
            <person name="Simmons D."/>
            <person name="Wilczek-Boney K."/>
            <person name="Hale W."/>
            <person name="Jakkamsetti A."/>
            <person name="Pham P."/>
            <person name="Ruth R."/>
            <person name="San Lucas F."/>
            <person name="Warren J."/>
            <person name="Zhang J."/>
            <person name="Zhao Z."/>
            <person name="Zhou C."/>
            <person name="Zhu D."/>
            <person name="Lee S."/>
            <person name="Bess C."/>
            <person name="Blankenburg K."/>
            <person name="Forbes L."/>
            <person name="Fu Q."/>
            <person name="Gubbala S."/>
            <person name="Hirani K."/>
            <person name="Jayaseelan J.C."/>
            <person name="Lara F."/>
            <person name="Munidasa M."/>
            <person name="Palculict T."/>
            <person name="Patil S."/>
            <person name="Pu L.-L."/>
            <person name="Saada N."/>
            <person name="Tang L."/>
            <person name="Weissenberger G."/>
            <person name="Zhu Y."/>
            <person name="Hemphill L."/>
            <person name="Shang Y."/>
            <person name="Youmans B."/>
            <person name="Ayvaz T."/>
            <person name="Ross M."/>
            <person name="Santibanez J."/>
            <person name="Aqrawi P."/>
            <person name="Gross S."/>
            <person name="Joshi V."/>
            <person name="Fowler G."/>
            <person name="Nazareth L."/>
            <person name="Reid J."/>
            <person name="Worley K."/>
            <person name="Petrosino J."/>
            <person name="Highlander S."/>
            <person name="Gibbs R."/>
        </authorList>
    </citation>
    <scope>NUCLEOTIDE SEQUENCE [LARGE SCALE GENOMIC DNA]</scope>
    <source>
        <strain evidence="3 4">ATCC 51191</strain>
    </source>
</reference>
<evidence type="ECO:0000313" key="3">
    <source>
        <dbReference type="EMBL" id="EGQ79565.1"/>
    </source>
</evidence>
<keyword evidence="4" id="KW-1185">Reference proteome</keyword>
<comment type="caution">
    <text evidence="3">The sequence shown here is derived from an EMBL/GenBank/DDBJ whole genome shotgun (WGS) entry which is preliminary data.</text>
</comment>
<dbReference type="InterPro" id="IPR016195">
    <property type="entry name" value="Pol/histidinol_Pase-like"/>
</dbReference>
<dbReference type="InterPro" id="IPR036397">
    <property type="entry name" value="RNaseH_sf"/>
</dbReference>